<dbReference type="PANTHER" id="PTHR39201">
    <property type="entry name" value="EXPORTED PROTEIN-RELATED"/>
    <property type="match status" value="1"/>
</dbReference>
<dbReference type="PANTHER" id="PTHR39201:SF1">
    <property type="entry name" value="FLAVODOXIN-LIKE DOMAIN-CONTAINING PROTEIN"/>
    <property type="match status" value="1"/>
</dbReference>
<dbReference type="SUPFAM" id="SSF52218">
    <property type="entry name" value="Flavoproteins"/>
    <property type="match status" value="1"/>
</dbReference>
<proteinExistence type="predicted"/>
<name>A0ABR8YX47_9CLOT</name>
<keyword evidence="2" id="KW-1185">Reference proteome</keyword>
<dbReference type="InterPro" id="IPR029039">
    <property type="entry name" value="Flavoprotein-like_sf"/>
</dbReference>
<protein>
    <recommendedName>
        <fullName evidence="3">Flavodoxin</fullName>
    </recommendedName>
</protein>
<reference evidence="1 2" key="1">
    <citation type="submission" date="2020-08" db="EMBL/GenBank/DDBJ databases">
        <title>A Genomic Blueprint of the Chicken Gut Microbiome.</title>
        <authorList>
            <person name="Gilroy R."/>
            <person name="Ravi A."/>
            <person name="Getino M."/>
            <person name="Pursley I."/>
            <person name="Horton D.L."/>
            <person name="Alikhan N.-F."/>
            <person name="Baker D."/>
            <person name="Gharbi K."/>
            <person name="Hall N."/>
            <person name="Watson M."/>
            <person name="Adriaenssens E.M."/>
            <person name="Foster-Nyarko E."/>
            <person name="Jarju S."/>
            <person name="Secka A."/>
            <person name="Antonio M."/>
            <person name="Oren A."/>
            <person name="Chaudhuri R."/>
            <person name="La Ragione R.M."/>
            <person name="Hildebrand F."/>
            <person name="Pallen M.J."/>
        </authorList>
    </citation>
    <scope>NUCLEOTIDE SEQUENCE [LARGE SCALE GENOMIC DNA]</scope>
    <source>
        <strain evidence="1 2">N37</strain>
    </source>
</reference>
<dbReference type="Gene3D" id="3.40.50.360">
    <property type="match status" value="1"/>
</dbReference>
<accession>A0ABR8YX47</accession>
<comment type="caution">
    <text evidence="1">The sequence shown here is derived from an EMBL/GenBank/DDBJ whole genome shotgun (WGS) entry which is preliminary data.</text>
</comment>
<organism evidence="1 2">
    <name type="scientific">Clostridium faecium</name>
    <dbReference type="NCBI Taxonomy" id="2762223"/>
    <lineage>
        <taxon>Bacteria</taxon>
        <taxon>Bacillati</taxon>
        <taxon>Bacillota</taxon>
        <taxon>Clostridia</taxon>
        <taxon>Eubacteriales</taxon>
        <taxon>Clostridiaceae</taxon>
        <taxon>Clostridium</taxon>
    </lineage>
</organism>
<evidence type="ECO:0000313" key="1">
    <source>
        <dbReference type="EMBL" id="MBD8048853.1"/>
    </source>
</evidence>
<dbReference type="EMBL" id="JACSQB010000182">
    <property type="protein sequence ID" value="MBD8048853.1"/>
    <property type="molecule type" value="Genomic_DNA"/>
</dbReference>
<sequence length="157" mass="18416">MKTLILFYSLDGMVKNLSKIMREEINGDLLQLKDEKKNTTIYDKVPYKSFIEDNINLESLKEDIKSYELIVFAVPNWFYKMPIGLKRNSLGNILSGKKIALFTLGKELKNEKDKRKLFFDSDILGEFNLDIQEAKDKDGFNKCKIWVRQIYEKAMSK</sequence>
<dbReference type="RefSeq" id="WP_191741781.1">
    <property type="nucleotide sequence ID" value="NZ_JACSQB010000182.1"/>
</dbReference>
<evidence type="ECO:0000313" key="2">
    <source>
        <dbReference type="Proteomes" id="UP000627166"/>
    </source>
</evidence>
<evidence type="ECO:0008006" key="3">
    <source>
        <dbReference type="Google" id="ProtNLM"/>
    </source>
</evidence>
<gene>
    <name evidence="1" type="ORF">H9637_17795</name>
</gene>
<dbReference type="Proteomes" id="UP000627166">
    <property type="component" value="Unassembled WGS sequence"/>
</dbReference>